<dbReference type="PANTHER" id="PTHR45663">
    <property type="entry name" value="GEO12009P1"/>
    <property type="match status" value="1"/>
</dbReference>
<dbReference type="AlphaFoldDB" id="A0A4P9XLR9"/>
<dbReference type="OrthoDB" id="2121326at2759"/>
<organism evidence="8 9">
    <name type="scientific">Thamnocephalis sphaerospora</name>
    <dbReference type="NCBI Taxonomy" id="78915"/>
    <lineage>
        <taxon>Eukaryota</taxon>
        <taxon>Fungi</taxon>
        <taxon>Fungi incertae sedis</taxon>
        <taxon>Zoopagomycota</taxon>
        <taxon>Zoopagomycotina</taxon>
        <taxon>Zoopagomycetes</taxon>
        <taxon>Zoopagales</taxon>
        <taxon>Sigmoideomycetaceae</taxon>
        <taxon>Thamnocephalis</taxon>
    </lineage>
</organism>
<reference evidence="9" key="1">
    <citation type="journal article" date="2018" name="Nat. Microbiol.">
        <title>Leveraging single-cell genomics to expand the fungal tree of life.</title>
        <authorList>
            <person name="Ahrendt S.R."/>
            <person name="Quandt C.A."/>
            <person name="Ciobanu D."/>
            <person name="Clum A."/>
            <person name="Salamov A."/>
            <person name="Andreopoulos B."/>
            <person name="Cheng J.F."/>
            <person name="Woyke T."/>
            <person name="Pelin A."/>
            <person name="Henrissat B."/>
            <person name="Reynolds N.K."/>
            <person name="Benny G.L."/>
            <person name="Smith M.E."/>
            <person name="James T.Y."/>
            <person name="Grigoriev I.V."/>
        </authorList>
    </citation>
    <scope>NUCLEOTIDE SEQUENCE [LARGE SCALE GENOMIC DNA]</scope>
    <source>
        <strain evidence="9">RSA 1356</strain>
    </source>
</reference>
<dbReference type="PROSITE" id="PS51352">
    <property type="entry name" value="THIOREDOXIN_2"/>
    <property type="match status" value="1"/>
</dbReference>
<dbReference type="PRINTS" id="PR00421">
    <property type="entry name" value="THIOREDOXIN"/>
</dbReference>
<feature type="site" description="Contributes to redox potential value" evidence="5">
    <location>
        <position position="31"/>
    </location>
</feature>
<sequence>YILADDQSFEGVVERVQGTVIVDFFANWCGPCRTLGPVLTNVAKDADIPLVKLDVDVAQEVASKYGIASLPTVIVFHNGKPVNHFIGALNENGVRQFVE</sequence>
<protein>
    <submittedName>
        <fullName evidence="8">Thioredoxin-like protein</fullName>
    </submittedName>
</protein>
<dbReference type="GO" id="GO:0015035">
    <property type="term" value="F:protein-disulfide reductase activity"/>
    <property type="evidence" value="ECO:0007669"/>
    <property type="project" value="InterPro"/>
</dbReference>
<keyword evidence="9" id="KW-1185">Reference proteome</keyword>
<dbReference type="PIRSF" id="PIRSF000077">
    <property type="entry name" value="Thioredoxin"/>
    <property type="match status" value="1"/>
</dbReference>
<feature type="site" description="Deprotonates C-terminal active site Cys" evidence="5">
    <location>
        <position position="23"/>
    </location>
</feature>
<dbReference type="InterPro" id="IPR005746">
    <property type="entry name" value="Thioredoxin"/>
</dbReference>
<dbReference type="CDD" id="cd02947">
    <property type="entry name" value="TRX_family"/>
    <property type="match status" value="1"/>
</dbReference>
<dbReference type="PANTHER" id="PTHR45663:SF11">
    <property type="entry name" value="GEO12009P1"/>
    <property type="match status" value="1"/>
</dbReference>
<dbReference type="NCBIfam" id="TIGR01068">
    <property type="entry name" value="thioredoxin"/>
    <property type="match status" value="1"/>
</dbReference>
<feature type="disulfide bond" description="Redox-active" evidence="6">
    <location>
        <begin position="29"/>
        <end position="32"/>
    </location>
</feature>
<evidence type="ECO:0000313" key="8">
    <source>
        <dbReference type="EMBL" id="RKP06301.1"/>
    </source>
</evidence>
<dbReference type="GO" id="GO:0005737">
    <property type="term" value="C:cytoplasm"/>
    <property type="evidence" value="ECO:0007669"/>
    <property type="project" value="TreeGrafter"/>
</dbReference>
<name>A0A4P9XLR9_9FUNG</name>
<evidence type="ECO:0000313" key="9">
    <source>
        <dbReference type="Proteomes" id="UP000271241"/>
    </source>
</evidence>
<feature type="domain" description="Thioredoxin" evidence="7">
    <location>
        <begin position="1"/>
        <end position="99"/>
    </location>
</feature>
<dbReference type="InterPro" id="IPR017937">
    <property type="entry name" value="Thioredoxin_CS"/>
</dbReference>
<keyword evidence="2" id="KW-0249">Electron transport</keyword>
<evidence type="ECO:0000256" key="6">
    <source>
        <dbReference type="PIRSR" id="PIRSR000077-4"/>
    </source>
</evidence>
<evidence type="ECO:0000256" key="4">
    <source>
        <dbReference type="ARBA" id="ARBA00023284"/>
    </source>
</evidence>
<evidence type="ECO:0000256" key="3">
    <source>
        <dbReference type="ARBA" id="ARBA00023157"/>
    </source>
</evidence>
<dbReference type="EMBL" id="KZ992912">
    <property type="protein sequence ID" value="RKP06301.1"/>
    <property type="molecule type" value="Genomic_DNA"/>
</dbReference>
<dbReference type="Proteomes" id="UP000271241">
    <property type="component" value="Unassembled WGS sequence"/>
</dbReference>
<evidence type="ECO:0000256" key="5">
    <source>
        <dbReference type="PIRSR" id="PIRSR000077-1"/>
    </source>
</evidence>
<dbReference type="InterPro" id="IPR036249">
    <property type="entry name" value="Thioredoxin-like_sf"/>
</dbReference>
<dbReference type="SUPFAM" id="SSF52833">
    <property type="entry name" value="Thioredoxin-like"/>
    <property type="match status" value="1"/>
</dbReference>
<feature type="active site" description="Nucleophile" evidence="5">
    <location>
        <position position="32"/>
    </location>
</feature>
<proteinExistence type="predicted"/>
<evidence type="ECO:0000256" key="2">
    <source>
        <dbReference type="ARBA" id="ARBA00022982"/>
    </source>
</evidence>
<evidence type="ECO:0000259" key="7">
    <source>
        <dbReference type="PROSITE" id="PS51352"/>
    </source>
</evidence>
<feature type="non-terminal residue" evidence="8">
    <location>
        <position position="1"/>
    </location>
</feature>
<feature type="non-terminal residue" evidence="8">
    <location>
        <position position="99"/>
    </location>
</feature>
<accession>A0A4P9XLR9</accession>
<evidence type="ECO:0000256" key="1">
    <source>
        <dbReference type="ARBA" id="ARBA00022448"/>
    </source>
</evidence>
<dbReference type="Gene3D" id="3.40.30.10">
    <property type="entry name" value="Glutaredoxin"/>
    <property type="match status" value="1"/>
</dbReference>
<dbReference type="InterPro" id="IPR013766">
    <property type="entry name" value="Thioredoxin_domain"/>
</dbReference>
<gene>
    <name evidence="8" type="ORF">THASP1DRAFT_6407</name>
</gene>
<feature type="active site" description="Nucleophile" evidence="5">
    <location>
        <position position="29"/>
    </location>
</feature>
<feature type="site" description="Contributes to redox potential value" evidence="5">
    <location>
        <position position="30"/>
    </location>
</feature>
<dbReference type="Pfam" id="PF00085">
    <property type="entry name" value="Thioredoxin"/>
    <property type="match status" value="1"/>
</dbReference>
<keyword evidence="3 6" id="KW-1015">Disulfide bond</keyword>
<keyword evidence="1" id="KW-0813">Transport</keyword>
<dbReference type="PROSITE" id="PS00194">
    <property type="entry name" value="THIOREDOXIN_1"/>
    <property type="match status" value="1"/>
</dbReference>
<dbReference type="STRING" id="78915.A0A4P9XLR9"/>
<keyword evidence="4 6" id="KW-0676">Redox-active center</keyword>